<gene>
    <name evidence="2" type="ORF">DKT75_09985</name>
</gene>
<protein>
    <submittedName>
        <fullName evidence="2">Uncharacterized protein</fullName>
    </submittedName>
</protein>
<keyword evidence="3" id="KW-1185">Reference proteome</keyword>
<accession>A0A317CC88</accession>
<dbReference type="EMBL" id="QGKL01000029">
    <property type="protein sequence ID" value="PWQ96305.1"/>
    <property type="molecule type" value="Genomic_DNA"/>
</dbReference>
<name>A0A317CC88_9GAMM</name>
<dbReference type="RefSeq" id="WP_109823277.1">
    <property type="nucleotide sequence ID" value="NZ_QGKL01000029.1"/>
</dbReference>
<dbReference type="Proteomes" id="UP000245506">
    <property type="component" value="Unassembled WGS sequence"/>
</dbReference>
<keyword evidence="1" id="KW-0732">Signal</keyword>
<comment type="caution">
    <text evidence="2">The sequence shown here is derived from an EMBL/GenBank/DDBJ whole genome shotgun (WGS) entry which is preliminary data.</text>
</comment>
<feature type="chain" id="PRO_5016447350" evidence="1">
    <location>
        <begin position="26"/>
        <end position="241"/>
    </location>
</feature>
<evidence type="ECO:0000313" key="3">
    <source>
        <dbReference type="Proteomes" id="UP000245506"/>
    </source>
</evidence>
<proteinExistence type="predicted"/>
<sequence>MRFLRYFLLICTALILTINSLPLYAATSALPTWDKRWQCGKEIPIKKATIQYLKARKKLLAYRLKGKALPLLISEDYNGTGMIVFTRLNKRWRAYPITKSSIPMGVYSTASHFRISLFAMSNRHQFTALNIKNQLRNIQCRNLPVPAGIKRNSMQYLSVQYFNVLPSGNGQLISAAYDASKVGKTKLRWFRSHTNDWGYHWDKPGPIQAPKKKYVLKGSFIKAQEFPAPWWLISSLLKQAR</sequence>
<organism evidence="2 3">
    <name type="scientific">Leucothrix arctica</name>
    <dbReference type="NCBI Taxonomy" id="1481894"/>
    <lineage>
        <taxon>Bacteria</taxon>
        <taxon>Pseudomonadati</taxon>
        <taxon>Pseudomonadota</taxon>
        <taxon>Gammaproteobacteria</taxon>
        <taxon>Thiotrichales</taxon>
        <taxon>Thiotrichaceae</taxon>
        <taxon>Leucothrix</taxon>
    </lineage>
</organism>
<dbReference type="OrthoDB" id="5622719at2"/>
<feature type="signal peptide" evidence="1">
    <location>
        <begin position="1"/>
        <end position="25"/>
    </location>
</feature>
<evidence type="ECO:0000256" key="1">
    <source>
        <dbReference type="SAM" id="SignalP"/>
    </source>
</evidence>
<evidence type="ECO:0000313" key="2">
    <source>
        <dbReference type="EMBL" id="PWQ96305.1"/>
    </source>
</evidence>
<reference evidence="2 3" key="1">
    <citation type="submission" date="2018-05" db="EMBL/GenBank/DDBJ databases">
        <title>Leucothrix arctica sp. nov., isolated from Arctic seawater.</title>
        <authorList>
            <person name="Choi A."/>
            <person name="Baek K."/>
        </authorList>
    </citation>
    <scope>NUCLEOTIDE SEQUENCE [LARGE SCALE GENOMIC DNA]</scope>
    <source>
        <strain evidence="2 3">IMCC9719</strain>
    </source>
</reference>
<dbReference type="AlphaFoldDB" id="A0A317CC88"/>